<feature type="signal peptide" evidence="1">
    <location>
        <begin position="1"/>
        <end position="22"/>
    </location>
</feature>
<dbReference type="PROSITE" id="PS51257">
    <property type="entry name" value="PROKAR_LIPOPROTEIN"/>
    <property type="match status" value="1"/>
</dbReference>
<reference evidence="2 3" key="1">
    <citation type="submission" date="2020-07" db="EMBL/GenBank/DDBJ databases">
        <title>Differential regulation of undecylprodigiosin biosynthesis in the yeast-scavenging Streptomyces strain MBK6.</title>
        <authorList>
            <person name="Baral B."/>
            <person name="Siitonen V."/>
            <person name="Laughlin M."/>
            <person name="Yamada K."/>
            <person name="Ilomaeki M."/>
            <person name="Metsae-Ketelae M."/>
            <person name="Niemi J."/>
        </authorList>
    </citation>
    <scope>NUCLEOTIDE SEQUENCE [LARGE SCALE GENOMIC DNA]</scope>
    <source>
        <strain evidence="2 3">MBK6</strain>
    </source>
</reference>
<evidence type="ECO:0000313" key="2">
    <source>
        <dbReference type="EMBL" id="MBA5222237.1"/>
    </source>
</evidence>
<proteinExistence type="predicted"/>
<comment type="caution">
    <text evidence="2">The sequence shown here is derived from an EMBL/GenBank/DDBJ whole genome shotgun (WGS) entry which is preliminary data.</text>
</comment>
<protein>
    <recommendedName>
        <fullName evidence="4">Lipoprotein</fullName>
    </recommendedName>
</protein>
<dbReference type="EMBL" id="JACERG010000010">
    <property type="protein sequence ID" value="MBA5222237.1"/>
    <property type="molecule type" value="Genomic_DNA"/>
</dbReference>
<dbReference type="AlphaFoldDB" id="A0A7W2DSM6"/>
<sequence>MKHTAPLLLLLLLTACSTSSKTDSKAAETPSSSPKASATHVWACTYYGTHKTTVDTVETATELYAGTQEHPGAMFADKPVKDAARALLTAAENKRDGDTSTDWNALTSAMQTACKA</sequence>
<dbReference type="RefSeq" id="WP_191852826.1">
    <property type="nucleotide sequence ID" value="NZ_JACERG010000010.1"/>
</dbReference>
<keyword evidence="1" id="KW-0732">Signal</keyword>
<evidence type="ECO:0008006" key="4">
    <source>
        <dbReference type="Google" id="ProtNLM"/>
    </source>
</evidence>
<evidence type="ECO:0000313" key="3">
    <source>
        <dbReference type="Proteomes" id="UP000587608"/>
    </source>
</evidence>
<evidence type="ECO:0000256" key="1">
    <source>
        <dbReference type="SAM" id="SignalP"/>
    </source>
</evidence>
<feature type="chain" id="PRO_5039311550" description="Lipoprotein" evidence="1">
    <location>
        <begin position="23"/>
        <end position="116"/>
    </location>
</feature>
<accession>A0A7W2DSM6</accession>
<gene>
    <name evidence="2" type="ORF">H1X69_12500</name>
</gene>
<name>A0A7W2DSM6_9ACTN</name>
<organism evidence="2 3">
    <name type="scientific">Streptomyces griseoaurantiacus</name>
    <dbReference type="NCBI Taxonomy" id="68213"/>
    <lineage>
        <taxon>Bacteria</taxon>
        <taxon>Bacillati</taxon>
        <taxon>Actinomycetota</taxon>
        <taxon>Actinomycetes</taxon>
        <taxon>Kitasatosporales</taxon>
        <taxon>Streptomycetaceae</taxon>
        <taxon>Streptomyces</taxon>
        <taxon>Streptomyces aurantiacus group</taxon>
    </lineage>
</organism>
<dbReference type="Proteomes" id="UP000587608">
    <property type="component" value="Unassembled WGS sequence"/>
</dbReference>